<dbReference type="EMBL" id="BAABDH010000036">
    <property type="protein sequence ID" value="GAA3935817.1"/>
    <property type="molecule type" value="Genomic_DNA"/>
</dbReference>
<dbReference type="Gene3D" id="3.20.20.140">
    <property type="entry name" value="Metal-dependent hydrolases"/>
    <property type="match status" value="1"/>
</dbReference>
<dbReference type="PROSITE" id="PS51365">
    <property type="entry name" value="RENAL_DIPEPTIDASE_2"/>
    <property type="match status" value="1"/>
</dbReference>
<protein>
    <recommendedName>
        <fullName evidence="4">Peptidase M19</fullName>
    </recommendedName>
</protein>
<dbReference type="Pfam" id="PF01244">
    <property type="entry name" value="Peptidase_M19"/>
    <property type="match status" value="1"/>
</dbReference>
<evidence type="ECO:0000256" key="1">
    <source>
        <dbReference type="SAM" id="MobiDB-lite"/>
    </source>
</evidence>
<name>A0ABP7N371_9BACT</name>
<reference evidence="3" key="1">
    <citation type="journal article" date="2019" name="Int. J. Syst. Evol. Microbiol.">
        <title>The Global Catalogue of Microorganisms (GCM) 10K type strain sequencing project: providing services to taxonomists for standard genome sequencing and annotation.</title>
        <authorList>
            <consortium name="The Broad Institute Genomics Platform"/>
            <consortium name="The Broad Institute Genome Sequencing Center for Infectious Disease"/>
            <person name="Wu L."/>
            <person name="Ma J."/>
        </authorList>
    </citation>
    <scope>NUCLEOTIDE SEQUENCE [LARGE SCALE GENOMIC DNA]</scope>
    <source>
        <strain evidence="3">JCM 17214</strain>
    </source>
</reference>
<evidence type="ECO:0000313" key="2">
    <source>
        <dbReference type="EMBL" id="GAA3935817.1"/>
    </source>
</evidence>
<feature type="region of interest" description="Disordered" evidence="1">
    <location>
        <begin position="370"/>
        <end position="392"/>
    </location>
</feature>
<keyword evidence="3" id="KW-1185">Reference proteome</keyword>
<gene>
    <name evidence="2" type="ORF">GCM10022406_20180</name>
</gene>
<dbReference type="SUPFAM" id="SSF51556">
    <property type="entry name" value="Metallo-dependent hydrolases"/>
    <property type="match status" value="1"/>
</dbReference>
<dbReference type="RefSeq" id="WP_345113106.1">
    <property type="nucleotide sequence ID" value="NZ_BAABDH010000036.1"/>
</dbReference>
<accession>A0ABP7N371</accession>
<proteinExistence type="predicted"/>
<dbReference type="PANTHER" id="PTHR10443">
    <property type="entry name" value="MICROSOMAL DIPEPTIDASE"/>
    <property type="match status" value="1"/>
</dbReference>
<organism evidence="2 3">
    <name type="scientific">Hymenobacter algoricola</name>
    <dbReference type="NCBI Taxonomy" id="486267"/>
    <lineage>
        <taxon>Bacteria</taxon>
        <taxon>Pseudomonadati</taxon>
        <taxon>Bacteroidota</taxon>
        <taxon>Cytophagia</taxon>
        <taxon>Cytophagales</taxon>
        <taxon>Hymenobacteraceae</taxon>
        <taxon>Hymenobacter</taxon>
    </lineage>
</organism>
<dbReference type="Proteomes" id="UP001499909">
    <property type="component" value="Unassembled WGS sequence"/>
</dbReference>
<evidence type="ECO:0008006" key="4">
    <source>
        <dbReference type="Google" id="ProtNLM"/>
    </source>
</evidence>
<dbReference type="InterPro" id="IPR008257">
    <property type="entry name" value="Pept_M19"/>
</dbReference>
<dbReference type="InterPro" id="IPR032466">
    <property type="entry name" value="Metal_Hydrolase"/>
</dbReference>
<sequence length="524" mass="58205">MAYFDLHAHPVLKAHLSGTQTANRRPVWASEQEEIPVASPLVLFMRNILRNQANLYQLDQGEVSLSVSVHHAPEAGMVESKLFQTVAGQIPTFVSPALLREVQKVGQPGQRTYFDHLRDSLDLLPDGLRGPQGQVVRVLARLADYTPGAVNLIRAIEGAHCLYSDPDGYTAAGNLLRLLDEGHRFLYLTLAHLTDNQICTHAFGMRMKAGPVVIARSHDFYPRGAGLTAVGEDLIRTALRAGVLIDVKHLGREGRRQYYALRQQEFPTAPVLCSHGAAAGCSRNELPIRKAVAHRSVPDLVVVHYRQGGLNPGVTPRDFNCWSINLYDEDIREIVDSGGLIGLSLDKRIAGVNKTAKEIFSRAEYDLIPGRPPVEAPARHPADDADVEDEDDLLEADDRAEASGAGQPTDEEAGISWLERTRRRHLKFLAQQILYMVRVGGPATWRCLCIGSDFDGLIVPLKCSRSVLDFDDVEDALVKRLVGLADGNPRIRYGLDTDNVRDKVRDLLWRNAWRFLERHFNDPA</sequence>
<evidence type="ECO:0000313" key="3">
    <source>
        <dbReference type="Proteomes" id="UP001499909"/>
    </source>
</evidence>
<comment type="caution">
    <text evidence="2">The sequence shown here is derived from an EMBL/GenBank/DDBJ whole genome shotgun (WGS) entry which is preliminary data.</text>
</comment>
<dbReference type="PANTHER" id="PTHR10443:SF12">
    <property type="entry name" value="DIPEPTIDASE"/>
    <property type="match status" value="1"/>
</dbReference>